<dbReference type="Pfam" id="PF00528">
    <property type="entry name" value="BPD_transp_1"/>
    <property type="match status" value="1"/>
</dbReference>
<comment type="caution">
    <text evidence="9">Lacks conserved residue(s) required for the propagation of feature annotation.</text>
</comment>
<evidence type="ECO:0000256" key="9">
    <source>
        <dbReference type="RuleBase" id="RU366001"/>
    </source>
</evidence>
<comment type="subcellular location">
    <subcellularLocation>
        <location evidence="9">Cell inner membrane</location>
        <topology evidence="9">Multi-pass membrane protein</topology>
    </subcellularLocation>
    <subcellularLocation>
        <location evidence="1">Membrane</location>
        <topology evidence="1">Multi-pass membrane protein</topology>
    </subcellularLocation>
</comment>
<name>A0A1J0AAG7_9CYAN</name>
<evidence type="ECO:0000256" key="2">
    <source>
        <dbReference type="ARBA" id="ARBA00011779"/>
    </source>
</evidence>
<dbReference type="NCBIfam" id="TIGR00969">
    <property type="entry name" value="3a0106s02"/>
    <property type="match status" value="1"/>
</dbReference>
<dbReference type="InterPro" id="IPR011865">
    <property type="entry name" value="CysT_permease"/>
</dbReference>
<proteinExistence type="inferred from homology"/>
<dbReference type="EMBL" id="CP017675">
    <property type="protein sequence ID" value="APB32901.1"/>
    <property type="molecule type" value="Genomic_DNA"/>
</dbReference>
<keyword evidence="3 9" id="KW-0813">Transport</keyword>
<comment type="subunit">
    <text evidence="2">The complex is composed of two ATP-binding proteins (CysA), two transmembrane proteins (CysT and CysW) and a solute-binding protein (CysP).</text>
</comment>
<comment type="function">
    <text evidence="8">Part of the ABC transporter complex CysAWTP (TC 3.A.1.6.1) involved in sulfate/thiosulfate import. Probably responsible for the translocation of the substrate across the membrane.</text>
</comment>
<dbReference type="AlphaFoldDB" id="A0A1J0AAG7"/>
<reference evidence="11 12" key="1">
    <citation type="submission" date="2016-10" db="EMBL/GenBank/DDBJ databases">
        <title>Description of Gloeomargarita lithophora gen. nov., sp. nov., a thylakoid-bearing basal-branching cyanobacterium with intracellular carbonates, and proposal for Gloeomargaritales ord. nov.</title>
        <authorList>
            <person name="Moreira D."/>
            <person name="Tavera R."/>
            <person name="Benzerara K."/>
            <person name="Skouri-Panet F."/>
            <person name="Couradeau E."/>
            <person name="Gerard E."/>
            <person name="Loussert C."/>
            <person name="Novelo E."/>
            <person name="Zivanovic Y."/>
            <person name="Lopez-Garcia P."/>
        </authorList>
    </citation>
    <scope>NUCLEOTIDE SEQUENCE [LARGE SCALE GENOMIC DNA]</scope>
    <source>
        <strain evidence="11 12">D10</strain>
    </source>
</reference>
<evidence type="ECO:0000313" key="12">
    <source>
        <dbReference type="Proteomes" id="UP000180235"/>
    </source>
</evidence>
<dbReference type="InterPro" id="IPR000515">
    <property type="entry name" value="MetI-like"/>
</dbReference>
<feature type="domain" description="ABC transmembrane type-1" evidence="10">
    <location>
        <begin position="51"/>
        <end position="261"/>
    </location>
</feature>
<dbReference type="InterPro" id="IPR005667">
    <property type="entry name" value="Sulph_transpt2"/>
</dbReference>
<feature type="transmembrane region" description="Helical" evidence="9">
    <location>
        <begin position="182"/>
        <end position="204"/>
    </location>
</feature>
<protein>
    <recommendedName>
        <fullName evidence="9">Sulfate transport system permease protein CysT</fullName>
    </recommendedName>
</protein>
<dbReference type="KEGG" id="glt:GlitD10_0587"/>
<evidence type="ECO:0000256" key="6">
    <source>
        <dbReference type="ARBA" id="ARBA00023032"/>
    </source>
</evidence>
<dbReference type="PANTHER" id="PTHR30406">
    <property type="entry name" value="SULFATE TRANSPORT SYSTEM PERMEASE PROTEIN"/>
    <property type="match status" value="1"/>
</dbReference>
<dbReference type="STRING" id="1188229.GlitD10_0587"/>
<comment type="similarity">
    <text evidence="9">Belongs to the binding-protein-dependent transport system permease family. CysTW subfamily.</text>
</comment>
<keyword evidence="6 9" id="KW-0764">Sulfate transport</keyword>
<dbReference type="Gene3D" id="1.10.3720.10">
    <property type="entry name" value="MetI-like"/>
    <property type="match status" value="1"/>
</dbReference>
<evidence type="ECO:0000259" key="10">
    <source>
        <dbReference type="PROSITE" id="PS50928"/>
    </source>
</evidence>
<evidence type="ECO:0000256" key="3">
    <source>
        <dbReference type="ARBA" id="ARBA00022448"/>
    </source>
</evidence>
<dbReference type="NCBIfam" id="TIGR02139">
    <property type="entry name" value="permease_CysT"/>
    <property type="match status" value="1"/>
</dbReference>
<keyword evidence="12" id="KW-1185">Reference proteome</keyword>
<feature type="transmembrane region" description="Helical" evidence="9">
    <location>
        <begin position="244"/>
        <end position="264"/>
    </location>
</feature>
<feature type="transmembrane region" description="Helical" evidence="9">
    <location>
        <begin position="89"/>
        <end position="112"/>
    </location>
</feature>
<dbReference type="SUPFAM" id="SSF161098">
    <property type="entry name" value="MetI-like"/>
    <property type="match status" value="1"/>
</dbReference>
<dbReference type="GO" id="GO:0005886">
    <property type="term" value="C:plasma membrane"/>
    <property type="evidence" value="ECO:0007669"/>
    <property type="project" value="UniProtKB-SubCell"/>
</dbReference>
<feature type="transmembrane region" description="Helical" evidence="9">
    <location>
        <begin position="210"/>
        <end position="232"/>
    </location>
</feature>
<keyword evidence="5 9" id="KW-1133">Transmembrane helix</keyword>
<keyword evidence="7 9" id="KW-0472">Membrane</keyword>
<organism evidence="11 12">
    <name type="scientific">Gloeomargarita lithophora Alchichica-D10</name>
    <dbReference type="NCBI Taxonomy" id="1188229"/>
    <lineage>
        <taxon>Bacteria</taxon>
        <taxon>Bacillati</taxon>
        <taxon>Cyanobacteriota</taxon>
        <taxon>Cyanophyceae</taxon>
        <taxon>Gloeomargaritales</taxon>
        <taxon>Gloeomargaritaceae</taxon>
        <taxon>Gloeomargarita</taxon>
    </lineage>
</organism>
<dbReference type="PROSITE" id="PS50928">
    <property type="entry name" value="ABC_TM1"/>
    <property type="match status" value="1"/>
</dbReference>
<keyword evidence="9" id="KW-0997">Cell inner membrane</keyword>
<accession>A0A1J0AAG7</accession>
<feature type="transmembrane region" description="Helical" evidence="9">
    <location>
        <begin position="12"/>
        <end position="35"/>
    </location>
</feature>
<keyword evidence="4 9" id="KW-0812">Transmembrane</keyword>
<feature type="transmembrane region" description="Helical" evidence="9">
    <location>
        <begin position="55"/>
        <end position="77"/>
    </location>
</feature>
<evidence type="ECO:0000256" key="4">
    <source>
        <dbReference type="ARBA" id="ARBA00022692"/>
    </source>
</evidence>
<evidence type="ECO:0000256" key="7">
    <source>
        <dbReference type="ARBA" id="ARBA00023136"/>
    </source>
</evidence>
<dbReference type="Proteomes" id="UP000180235">
    <property type="component" value="Chromosome"/>
</dbReference>
<gene>
    <name evidence="11" type="primary">cysU-1</name>
    <name evidence="11" type="ORF">GlitD10_0587</name>
</gene>
<dbReference type="InterPro" id="IPR035906">
    <property type="entry name" value="MetI-like_sf"/>
</dbReference>
<comment type="function">
    <text evidence="9">Part of the ABC transporter complex (TC 3.A.1.6.1) involved in sulfate/thiosulfate import.</text>
</comment>
<dbReference type="RefSeq" id="WP_071453576.1">
    <property type="nucleotide sequence ID" value="NZ_CP017675.1"/>
</dbReference>
<evidence type="ECO:0000256" key="1">
    <source>
        <dbReference type="ARBA" id="ARBA00004141"/>
    </source>
</evidence>
<keyword evidence="9" id="KW-1003">Cell membrane</keyword>
<dbReference type="GO" id="GO:0015419">
    <property type="term" value="F:ABC-type sulfate transporter activity"/>
    <property type="evidence" value="ECO:0007669"/>
    <property type="project" value="UniProtKB-UniRule"/>
</dbReference>
<evidence type="ECO:0000256" key="5">
    <source>
        <dbReference type="ARBA" id="ARBA00022989"/>
    </source>
</evidence>
<dbReference type="OrthoDB" id="9776648at2"/>
<sequence>MKRSPWLVGVMLTYLGFLLLLPLGALVGTGVQYPWAEFWPVVTAPVALAAYQLTFGTAVTAAVVNTVLGLVLAWVLVRYRFPGRRVLDSLVDLPFAMPSVVAAITLATLYGAGGVLGQFWEEGTALGGFLPLNFTASVGAVVLAQLFVTLPFVVRTVQPVLLELEPEVEEAAYTLGAGDWLCFWRVVFPPLVPALVTGFTLALARGIGEFGVIVIISGNIPYRTLAATVYVYQQLEEFNYPAATAIALVLLLASLVVFAMTNLVQRWVLPPA</sequence>
<evidence type="ECO:0000256" key="8">
    <source>
        <dbReference type="ARBA" id="ARBA00025323"/>
    </source>
</evidence>
<evidence type="ECO:0000313" key="11">
    <source>
        <dbReference type="EMBL" id="APB32901.1"/>
    </source>
</evidence>
<dbReference type="CDD" id="cd06261">
    <property type="entry name" value="TM_PBP2"/>
    <property type="match status" value="1"/>
</dbReference>
<dbReference type="PANTHER" id="PTHR30406:SF8">
    <property type="entry name" value="SULFATE TRANSPORT SYSTEM PERMEASE PROTEIN CYST"/>
    <property type="match status" value="1"/>
</dbReference>